<keyword evidence="6 9" id="KW-0663">Pyridoxal phosphate</keyword>
<reference evidence="11" key="1">
    <citation type="submission" date="2022-07" db="EMBL/GenBank/DDBJ databases">
        <authorList>
            <person name="Li W.-J."/>
            <person name="Deng Q.-Q."/>
        </authorList>
    </citation>
    <scope>NUCLEOTIDE SEQUENCE</scope>
    <source>
        <strain evidence="11">SYSU M60031</strain>
    </source>
</reference>
<comment type="similarity">
    <text evidence="9">Belongs to the class-II pyridoxal-phosphate-dependent aminotransferase family. Histidinol-phosphate aminotransferase subfamily.</text>
</comment>
<dbReference type="HAMAP" id="MF_01023">
    <property type="entry name" value="HisC_aminotrans_2"/>
    <property type="match status" value="1"/>
</dbReference>
<dbReference type="PANTHER" id="PTHR43643">
    <property type="entry name" value="HISTIDINOL-PHOSPHATE AMINOTRANSFERASE 2"/>
    <property type="match status" value="1"/>
</dbReference>
<dbReference type="GO" id="GO:0004400">
    <property type="term" value="F:histidinol-phosphate transaminase activity"/>
    <property type="evidence" value="ECO:0007669"/>
    <property type="project" value="UniProtKB-UniRule"/>
</dbReference>
<comment type="caution">
    <text evidence="11">The sequence shown here is derived from an EMBL/GenBank/DDBJ whole genome shotgun (WGS) entry which is preliminary data.</text>
</comment>
<dbReference type="RefSeq" id="WP_254758676.1">
    <property type="nucleotide sequence ID" value="NZ_JANCLT010000004.1"/>
</dbReference>
<organism evidence="11 12">
    <name type="scientific">Ectobacillus ponti</name>
    <dbReference type="NCBI Taxonomy" id="2961894"/>
    <lineage>
        <taxon>Bacteria</taxon>
        <taxon>Bacillati</taxon>
        <taxon>Bacillota</taxon>
        <taxon>Bacilli</taxon>
        <taxon>Bacillales</taxon>
        <taxon>Bacillaceae</taxon>
        <taxon>Ectobacillus</taxon>
    </lineage>
</organism>
<dbReference type="CDD" id="cd00609">
    <property type="entry name" value="AAT_like"/>
    <property type="match status" value="1"/>
</dbReference>
<keyword evidence="4 9" id="KW-0032">Aminotransferase</keyword>
<dbReference type="Pfam" id="PF00155">
    <property type="entry name" value="Aminotran_1_2"/>
    <property type="match status" value="1"/>
</dbReference>
<feature type="domain" description="Aminotransferase class I/classII large" evidence="10">
    <location>
        <begin position="30"/>
        <end position="354"/>
    </location>
</feature>
<comment type="subunit">
    <text evidence="3 9">Homodimer.</text>
</comment>
<dbReference type="InterPro" id="IPR015421">
    <property type="entry name" value="PyrdxlP-dep_Trfase_major"/>
</dbReference>
<dbReference type="Proteomes" id="UP001156102">
    <property type="component" value="Unassembled WGS sequence"/>
</dbReference>
<keyword evidence="5 9" id="KW-0808">Transferase</keyword>
<dbReference type="PANTHER" id="PTHR43643:SF3">
    <property type="entry name" value="HISTIDINOL-PHOSPHATE AMINOTRANSFERASE"/>
    <property type="match status" value="1"/>
</dbReference>
<evidence type="ECO:0000256" key="5">
    <source>
        <dbReference type="ARBA" id="ARBA00022679"/>
    </source>
</evidence>
<comment type="cofactor">
    <cofactor evidence="1 9">
        <name>pyridoxal 5'-phosphate</name>
        <dbReference type="ChEBI" id="CHEBI:597326"/>
    </cofactor>
</comment>
<proteinExistence type="inferred from homology"/>
<dbReference type="InterPro" id="IPR005861">
    <property type="entry name" value="HisP_aminotrans"/>
</dbReference>
<evidence type="ECO:0000256" key="1">
    <source>
        <dbReference type="ARBA" id="ARBA00001933"/>
    </source>
</evidence>
<dbReference type="PROSITE" id="PS00599">
    <property type="entry name" value="AA_TRANSFER_CLASS_2"/>
    <property type="match status" value="1"/>
</dbReference>
<dbReference type="Gene3D" id="3.90.1150.10">
    <property type="entry name" value="Aspartate Aminotransferase, domain 1"/>
    <property type="match status" value="1"/>
</dbReference>
<dbReference type="EC" id="2.6.1.9" evidence="9"/>
<evidence type="ECO:0000313" key="12">
    <source>
        <dbReference type="Proteomes" id="UP001156102"/>
    </source>
</evidence>
<evidence type="ECO:0000256" key="7">
    <source>
        <dbReference type="ARBA" id="ARBA00023102"/>
    </source>
</evidence>
<evidence type="ECO:0000256" key="2">
    <source>
        <dbReference type="ARBA" id="ARBA00005011"/>
    </source>
</evidence>
<feature type="modified residue" description="N6-(pyridoxal phosphate)lysine" evidence="9">
    <location>
        <position position="222"/>
    </location>
</feature>
<evidence type="ECO:0000256" key="4">
    <source>
        <dbReference type="ARBA" id="ARBA00022576"/>
    </source>
</evidence>
<dbReference type="GO" id="GO:0000105">
    <property type="term" value="P:L-histidine biosynthetic process"/>
    <property type="evidence" value="ECO:0007669"/>
    <property type="project" value="UniProtKB-UniRule"/>
</dbReference>
<keyword evidence="9" id="KW-0028">Amino-acid biosynthesis</keyword>
<protein>
    <recommendedName>
        <fullName evidence="9">Histidinol-phosphate aminotransferase</fullName>
        <ecNumber evidence="9">2.6.1.9</ecNumber>
    </recommendedName>
    <alternativeName>
        <fullName evidence="9">Imidazole acetol-phosphate transaminase</fullName>
    </alternativeName>
</protein>
<evidence type="ECO:0000256" key="9">
    <source>
        <dbReference type="HAMAP-Rule" id="MF_01023"/>
    </source>
</evidence>
<comment type="pathway">
    <text evidence="2 9">Amino-acid biosynthesis; L-histidine biosynthesis; L-histidine from 5-phospho-alpha-D-ribose 1-diphosphate: step 7/9.</text>
</comment>
<dbReference type="NCBIfam" id="TIGR01141">
    <property type="entry name" value="hisC"/>
    <property type="match status" value="1"/>
</dbReference>
<evidence type="ECO:0000256" key="3">
    <source>
        <dbReference type="ARBA" id="ARBA00011738"/>
    </source>
</evidence>
<dbReference type="InterPro" id="IPR004839">
    <property type="entry name" value="Aminotransferase_I/II_large"/>
</dbReference>
<dbReference type="Gene3D" id="3.40.640.10">
    <property type="entry name" value="Type I PLP-dependent aspartate aminotransferase-like (Major domain)"/>
    <property type="match status" value="1"/>
</dbReference>
<keyword evidence="7 9" id="KW-0368">Histidine biosynthesis</keyword>
<gene>
    <name evidence="9 11" type="primary">hisC</name>
    <name evidence="11" type="ORF">NK662_09435</name>
</gene>
<comment type="catalytic activity">
    <reaction evidence="8 9">
        <text>L-histidinol phosphate + 2-oxoglutarate = 3-(imidazol-4-yl)-2-oxopropyl phosphate + L-glutamate</text>
        <dbReference type="Rhea" id="RHEA:23744"/>
        <dbReference type="ChEBI" id="CHEBI:16810"/>
        <dbReference type="ChEBI" id="CHEBI:29985"/>
        <dbReference type="ChEBI" id="CHEBI:57766"/>
        <dbReference type="ChEBI" id="CHEBI:57980"/>
        <dbReference type="EC" id="2.6.1.9"/>
    </reaction>
</comment>
<sequence>MIVKKQLSTLKAYSPGKTIDEVKRQYGLTKIVKLASNENPFGSSPKVGEALAELPGKLALYPDGAAYALRQKTAGHLGVQPEQLLFGSGLDEVIQMVSRALLEKGTNVVMAKPTFSQYRHHAIIENAELREVPLKDGVHDLEAMLAQVDENTRIAWICNPNNPTGTYVSKEEVQSFAARVPKTTLVIVDEAYFEYASAPDYASALELLPDYENLMVMRTFSKAYGIAALRMGYAVAHADLIGQLEVARLPFNTSAAAQVAALAALEDQQFLQNCVAANQEGLQQYYDFCEKHGLKYYPSQGNFIFMEVGKPGDEVFQQLLQKGYIVRSGGGLGLPEGIRITVGSKEENEEIIAVLEQVVQETKETAL</sequence>
<evidence type="ECO:0000256" key="6">
    <source>
        <dbReference type="ARBA" id="ARBA00022898"/>
    </source>
</evidence>
<dbReference type="SUPFAM" id="SSF53383">
    <property type="entry name" value="PLP-dependent transferases"/>
    <property type="match status" value="1"/>
</dbReference>
<dbReference type="InterPro" id="IPR015424">
    <property type="entry name" value="PyrdxlP-dep_Trfase"/>
</dbReference>
<keyword evidence="12" id="KW-1185">Reference proteome</keyword>
<evidence type="ECO:0000313" key="11">
    <source>
        <dbReference type="EMBL" id="MCP8968760.1"/>
    </source>
</evidence>
<dbReference type="InterPro" id="IPR050106">
    <property type="entry name" value="HistidinolP_aminotransfase"/>
</dbReference>
<dbReference type="EMBL" id="JANCLT010000004">
    <property type="protein sequence ID" value="MCP8968760.1"/>
    <property type="molecule type" value="Genomic_DNA"/>
</dbReference>
<evidence type="ECO:0000259" key="10">
    <source>
        <dbReference type="Pfam" id="PF00155"/>
    </source>
</evidence>
<evidence type="ECO:0000256" key="8">
    <source>
        <dbReference type="ARBA" id="ARBA00047481"/>
    </source>
</evidence>
<dbReference type="AlphaFoldDB" id="A0AA41X9C1"/>
<name>A0AA41X9C1_9BACI</name>
<accession>A0AA41X9C1</accession>
<dbReference type="InterPro" id="IPR001917">
    <property type="entry name" value="Aminotrans_II_pyridoxalP_BS"/>
</dbReference>
<dbReference type="InterPro" id="IPR015422">
    <property type="entry name" value="PyrdxlP-dep_Trfase_small"/>
</dbReference>
<dbReference type="GO" id="GO:0030170">
    <property type="term" value="F:pyridoxal phosphate binding"/>
    <property type="evidence" value="ECO:0007669"/>
    <property type="project" value="InterPro"/>
</dbReference>